<organism evidence="1 2">
    <name type="scientific">Pelagihabitans pacificus</name>
    <dbReference type="NCBI Taxonomy" id="2696054"/>
    <lineage>
        <taxon>Bacteria</taxon>
        <taxon>Pseudomonadati</taxon>
        <taxon>Bacteroidota</taxon>
        <taxon>Flavobacteriia</taxon>
        <taxon>Flavobacteriales</taxon>
        <taxon>Flavobacteriaceae</taxon>
        <taxon>Pelagihabitans</taxon>
    </lineage>
</organism>
<name>A0A967AVJ3_9FLAO</name>
<dbReference type="PROSITE" id="PS51257">
    <property type="entry name" value="PROKAR_LIPOPROTEIN"/>
    <property type="match status" value="1"/>
</dbReference>
<reference evidence="1" key="1">
    <citation type="submission" date="2019-07" db="EMBL/GenBank/DDBJ databases">
        <authorList>
            <person name="De-Chao Zhang Q."/>
        </authorList>
    </citation>
    <scope>NUCLEOTIDE SEQUENCE</scope>
    <source>
        <strain evidence="1">TP-CH-4</strain>
    </source>
</reference>
<accession>A0A967AVJ3</accession>
<dbReference type="EMBL" id="VIKU02000006">
    <property type="protein sequence ID" value="NHF61176.1"/>
    <property type="molecule type" value="Genomic_DNA"/>
</dbReference>
<sequence length="265" mass="30401">MKKILMLMVLGIFVSCKEAPKEVPPAVVSGKPDTKAAKNAYPEALERVFEAHGGLENWKKKRTLVYDLPKPTGIETHTTDLYSRKDRITIDDVMMGFDGKDVWLLDGKEAYGGDPIFYHNLMFYFYAMPFVLADDGINYAETEPLQFEGVSYPGIRITYDTGVGTSPKDEYYIHYHPQNYQMTWLGYTVTYRTGEKSDNVKWIRYSDWMEVEDLVLPKTLTWHAYEGRDIKEAKNSYTFEEVSLSEAALPDSFYAVPENAKVVTK</sequence>
<keyword evidence="2" id="KW-1185">Reference proteome</keyword>
<comment type="caution">
    <text evidence="1">The sequence shown here is derived from an EMBL/GenBank/DDBJ whole genome shotgun (WGS) entry which is preliminary data.</text>
</comment>
<gene>
    <name evidence="1" type="ORF">FK220_017620</name>
</gene>
<dbReference type="RefSeq" id="WP_152575735.1">
    <property type="nucleotide sequence ID" value="NZ_VIKU02000006.1"/>
</dbReference>
<proteinExistence type="predicted"/>
<evidence type="ECO:0000313" key="1">
    <source>
        <dbReference type="EMBL" id="NHF61176.1"/>
    </source>
</evidence>
<dbReference type="AlphaFoldDB" id="A0A967AVJ3"/>
<evidence type="ECO:0000313" key="2">
    <source>
        <dbReference type="Proteomes" id="UP000707206"/>
    </source>
</evidence>
<dbReference type="Proteomes" id="UP000707206">
    <property type="component" value="Unassembled WGS sequence"/>
</dbReference>
<protein>
    <submittedName>
        <fullName evidence="1">Uncharacterized protein</fullName>
    </submittedName>
</protein>
<reference evidence="1" key="2">
    <citation type="submission" date="2020-03" db="EMBL/GenBank/DDBJ databases">
        <title>Flavobacteriaceae bacterium strain TP-CH-4, a member of the family Flavobacteriaceae isolated from a deep-sea seamount.</title>
        <authorList>
            <person name="Zhang D.-C."/>
        </authorList>
    </citation>
    <scope>NUCLEOTIDE SEQUENCE</scope>
    <source>
        <strain evidence="1">TP-CH-4</strain>
    </source>
</reference>
<dbReference type="InterPro" id="IPR045444">
    <property type="entry name" value="DUF6503"/>
</dbReference>
<dbReference type="Pfam" id="PF20113">
    <property type="entry name" value="DUF6503"/>
    <property type="match status" value="1"/>
</dbReference>